<dbReference type="AlphaFoldDB" id="A0AAE0BVP7"/>
<accession>A0AAE0BVP7</accession>
<evidence type="ECO:0000313" key="3">
    <source>
        <dbReference type="Proteomes" id="UP001190700"/>
    </source>
</evidence>
<feature type="compositionally biased region" description="Polar residues" evidence="1">
    <location>
        <begin position="1"/>
        <end position="10"/>
    </location>
</feature>
<name>A0AAE0BVP7_9CHLO</name>
<proteinExistence type="predicted"/>
<evidence type="ECO:0000313" key="2">
    <source>
        <dbReference type="EMBL" id="KAK3243656.1"/>
    </source>
</evidence>
<keyword evidence="3" id="KW-1185">Reference proteome</keyword>
<dbReference type="Proteomes" id="UP001190700">
    <property type="component" value="Unassembled WGS sequence"/>
</dbReference>
<reference evidence="2 3" key="1">
    <citation type="journal article" date="2015" name="Genome Biol. Evol.">
        <title>Comparative Genomics of a Bacterivorous Green Alga Reveals Evolutionary Causalities and Consequences of Phago-Mixotrophic Mode of Nutrition.</title>
        <authorList>
            <person name="Burns J.A."/>
            <person name="Paasch A."/>
            <person name="Narechania A."/>
            <person name="Kim E."/>
        </authorList>
    </citation>
    <scope>NUCLEOTIDE SEQUENCE [LARGE SCALE GENOMIC DNA]</scope>
    <source>
        <strain evidence="2 3">PLY_AMNH</strain>
    </source>
</reference>
<feature type="region of interest" description="Disordered" evidence="1">
    <location>
        <begin position="1"/>
        <end position="42"/>
    </location>
</feature>
<dbReference type="EMBL" id="LGRX02032727">
    <property type="protein sequence ID" value="KAK3243656.1"/>
    <property type="molecule type" value="Genomic_DNA"/>
</dbReference>
<protein>
    <submittedName>
        <fullName evidence="2">Uncharacterized protein</fullName>
    </submittedName>
</protein>
<organism evidence="2 3">
    <name type="scientific">Cymbomonas tetramitiformis</name>
    <dbReference type="NCBI Taxonomy" id="36881"/>
    <lineage>
        <taxon>Eukaryota</taxon>
        <taxon>Viridiplantae</taxon>
        <taxon>Chlorophyta</taxon>
        <taxon>Pyramimonadophyceae</taxon>
        <taxon>Pyramimonadales</taxon>
        <taxon>Pyramimonadaceae</taxon>
        <taxon>Cymbomonas</taxon>
    </lineage>
</organism>
<sequence>MNTTVKQASMATDPVPKRFRRDRQSEYQQHLPDHSPSIQTGPGCGCAQAGEVLPYMDDFPMPTSRNEEACELQDHAERVLNRPGLPRNVKQGQWYPVQTIEHFGLEVERKKDLEDPELHTFESVMAWGGVPNLNPEGGGLLDKVVHRLREEESGGTVDLLTPSRLAGRVCAARGIRLGDAVMLHAAASQ</sequence>
<gene>
    <name evidence="2" type="ORF">CYMTET_46703</name>
</gene>
<comment type="caution">
    <text evidence="2">The sequence shown here is derived from an EMBL/GenBank/DDBJ whole genome shotgun (WGS) entry which is preliminary data.</text>
</comment>
<evidence type="ECO:0000256" key="1">
    <source>
        <dbReference type="SAM" id="MobiDB-lite"/>
    </source>
</evidence>